<evidence type="ECO:0000313" key="4">
    <source>
        <dbReference type="Proteomes" id="UP001165063"/>
    </source>
</evidence>
<organism evidence="1 4">
    <name type="scientific">Ambrosiozyma monospora</name>
    <name type="common">Yeast</name>
    <name type="synonym">Endomycopsis monosporus</name>
    <dbReference type="NCBI Taxonomy" id="43982"/>
    <lineage>
        <taxon>Eukaryota</taxon>
        <taxon>Fungi</taxon>
        <taxon>Dikarya</taxon>
        <taxon>Ascomycota</taxon>
        <taxon>Saccharomycotina</taxon>
        <taxon>Pichiomycetes</taxon>
        <taxon>Pichiales</taxon>
        <taxon>Pichiaceae</taxon>
        <taxon>Ambrosiozyma</taxon>
    </lineage>
</organism>
<dbReference type="EMBL" id="BSXU01010314">
    <property type="protein sequence ID" value="GME71726.1"/>
    <property type="molecule type" value="Genomic_DNA"/>
</dbReference>
<name>A0A9W6WGU1_AMBMO</name>
<dbReference type="EMBL" id="BSXU01017000">
    <property type="protein sequence ID" value="GME84017.1"/>
    <property type="molecule type" value="Genomic_DNA"/>
</dbReference>
<reference evidence="1" key="1">
    <citation type="submission" date="2023-04" db="EMBL/GenBank/DDBJ databases">
        <title>Ambrosiozyma monospora NBRC 1965.</title>
        <authorList>
            <person name="Ichikawa N."/>
            <person name="Sato H."/>
            <person name="Tonouchi N."/>
        </authorList>
    </citation>
    <scope>NUCLEOTIDE SEQUENCE</scope>
    <source>
        <strain evidence="1">NBRC 1965</strain>
    </source>
</reference>
<protein>
    <submittedName>
        <fullName evidence="1">Unnamed protein product</fullName>
    </submittedName>
</protein>
<dbReference type="EMBL" id="BSXU01012966">
    <property type="protein sequence ID" value="GME78368.1"/>
    <property type="molecule type" value="Genomic_DNA"/>
</dbReference>
<dbReference type="Proteomes" id="UP001165063">
    <property type="component" value="Unassembled WGS sequence"/>
</dbReference>
<evidence type="ECO:0000313" key="2">
    <source>
        <dbReference type="EMBL" id="GME78368.1"/>
    </source>
</evidence>
<dbReference type="AlphaFoldDB" id="A0A9W6WGU1"/>
<proteinExistence type="predicted"/>
<keyword evidence="4" id="KW-1185">Reference proteome</keyword>
<sequence>MDCRDTDIVTTFKITRTFDNHRNPNIIGPTNQDFHYNEIITDIEVALMKQQGYNESEIKTVFRDIPKNLSQALKDNEFHN</sequence>
<evidence type="ECO:0000313" key="3">
    <source>
        <dbReference type="EMBL" id="GME84017.1"/>
    </source>
</evidence>
<accession>A0A9W6WGU1</accession>
<comment type="caution">
    <text evidence="1">The sequence shown here is derived from an EMBL/GenBank/DDBJ whole genome shotgun (WGS) entry which is preliminary data.</text>
</comment>
<evidence type="ECO:0000313" key="1">
    <source>
        <dbReference type="EMBL" id="GME71726.1"/>
    </source>
</evidence>
<gene>
    <name evidence="1" type="ORF">Amon01_000931400</name>
    <name evidence="2" type="ORF">Amon01_000978600</name>
    <name evidence="3" type="ORF">Amon01_001013800</name>
</gene>